<reference evidence="3" key="1">
    <citation type="submission" date="2023-03" db="EMBL/GenBank/DDBJ databases">
        <title>Massive genome expansion in bonnet fungi (Mycena s.s.) driven by repeated elements and novel gene families across ecological guilds.</title>
        <authorList>
            <consortium name="Lawrence Berkeley National Laboratory"/>
            <person name="Harder C.B."/>
            <person name="Miyauchi S."/>
            <person name="Viragh M."/>
            <person name="Kuo A."/>
            <person name="Thoen E."/>
            <person name="Andreopoulos B."/>
            <person name="Lu D."/>
            <person name="Skrede I."/>
            <person name="Drula E."/>
            <person name="Henrissat B."/>
            <person name="Morin E."/>
            <person name="Kohler A."/>
            <person name="Barry K."/>
            <person name="LaButti K."/>
            <person name="Morin E."/>
            <person name="Salamov A."/>
            <person name="Lipzen A."/>
            <person name="Mereny Z."/>
            <person name="Hegedus B."/>
            <person name="Baldrian P."/>
            <person name="Stursova M."/>
            <person name="Weitz H."/>
            <person name="Taylor A."/>
            <person name="Grigoriev I.V."/>
            <person name="Nagy L.G."/>
            <person name="Martin F."/>
            <person name="Kauserud H."/>
        </authorList>
    </citation>
    <scope>NUCLEOTIDE SEQUENCE</scope>
    <source>
        <strain evidence="3">9144</strain>
    </source>
</reference>
<gene>
    <name evidence="3" type="ORF">GGX14DRAFT_387727</name>
</gene>
<protein>
    <recommendedName>
        <fullName evidence="2">DUF6533 domain-containing protein</fullName>
    </recommendedName>
</protein>
<dbReference type="AlphaFoldDB" id="A0AAD6YM70"/>
<feature type="domain" description="DUF6533" evidence="2">
    <location>
        <begin position="24"/>
        <end position="65"/>
    </location>
</feature>
<feature type="transmembrane region" description="Helical" evidence="1">
    <location>
        <begin position="159"/>
        <end position="177"/>
    </location>
</feature>
<sequence>MTDSETKYIPLVTNPLKNVILVVSQTLILCYDHLLTLDSEINFLWRRPKRFSFFLFILLRYFSLLSNIAISQTLLNFDDVPPEWSIKTETTISVIDVPGCQYAISKSRIQYTDNNLLQRHPDGRFLCDVVVFGFTVFRSYRQPDKIAGSILDYMVRDGALYFALAILSITMVSRLMLNLHKAGDVGIVTDESIVSSMHFQSQHVIHRDEESNLSREDQIQDGSSVITHARFSRT</sequence>
<accession>A0AAD6YM70</accession>
<evidence type="ECO:0000256" key="1">
    <source>
        <dbReference type="SAM" id="Phobius"/>
    </source>
</evidence>
<keyword evidence="1" id="KW-0812">Transmembrane</keyword>
<organism evidence="3 4">
    <name type="scientific">Mycena pura</name>
    <dbReference type="NCBI Taxonomy" id="153505"/>
    <lineage>
        <taxon>Eukaryota</taxon>
        <taxon>Fungi</taxon>
        <taxon>Dikarya</taxon>
        <taxon>Basidiomycota</taxon>
        <taxon>Agaricomycotina</taxon>
        <taxon>Agaricomycetes</taxon>
        <taxon>Agaricomycetidae</taxon>
        <taxon>Agaricales</taxon>
        <taxon>Marasmiineae</taxon>
        <taxon>Mycenaceae</taxon>
        <taxon>Mycena</taxon>
    </lineage>
</organism>
<keyword evidence="1" id="KW-0472">Membrane</keyword>
<dbReference type="InterPro" id="IPR045340">
    <property type="entry name" value="DUF6533"/>
</dbReference>
<comment type="caution">
    <text evidence="3">The sequence shown here is derived from an EMBL/GenBank/DDBJ whole genome shotgun (WGS) entry which is preliminary data.</text>
</comment>
<dbReference type="Pfam" id="PF20151">
    <property type="entry name" value="DUF6533"/>
    <property type="match status" value="1"/>
</dbReference>
<evidence type="ECO:0000313" key="3">
    <source>
        <dbReference type="EMBL" id="KAJ7223408.1"/>
    </source>
</evidence>
<evidence type="ECO:0000259" key="2">
    <source>
        <dbReference type="Pfam" id="PF20151"/>
    </source>
</evidence>
<proteinExistence type="predicted"/>
<keyword evidence="4" id="KW-1185">Reference proteome</keyword>
<name>A0AAD6YM70_9AGAR</name>
<keyword evidence="1" id="KW-1133">Transmembrane helix</keyword>
<dbReference type="EMBL" id="JARJCW010000006">
    <property type="protein sequence ID" value="KAJ7223408.1"/>
    <property type="molecule type" value="Genomic_DNA"/>
</dbReference>
<evidence type="ECO:0000313" key="4">
    <source>
        <dbReference type="Proteomes" id="UP001219525"/>
    </source>
</evidence>
<feature type="transmembrane region" description="Helical" evidence="1">
    <location>
        <begin position="53"/>
        <end position="75"/>
    </location>
</feature>
<dbReference type="Proteomes" id="UP001219525">
    <property type="component" value="Unassembled WGS sequence"/>
</dbReference>